<dbReference type="Proteomes" id="UP000826014">
    <property type="component" value="Chromosome"/>
</dbReference>
<dbReference type="NCBIfam" id="TIGR00278">
    <property type="entry name" value="membrane protein insertion efficiency factor YidD"/>
    <property type="match status" value="1"/>
</dbReference>
<reference evidence="1 2" key="1">
    <citation type="journal article" date="2022" name="bioRxiv">
        <title>Ecology and evolution of chlamydial symbionts of arthropods.</title>
        <authorList>
            <person name="Halter T."/>
            <person name="Koestlbacher S."/>
            <person name="Collingro A."/>
            <person name="Sixt B.S."/>
            <person name="Toenshoff E.R."/>
            <person name="Hendrickx F."/>
            <person name="Kostanjsek R."/>
            <person name="Horn M."/>
        </authorList>
    </citation>
    <scope>NUCLEOTIDE SEQUENCE [LARGE SCALE GENOMIC DNA]</scope>
    <source>
        <strain evidence="1">W744xW776</strain>
    </source>
</reference>
<name>A0ABX8V228_9BACT</name>
<keyword evidence="2" id="KW-1185">Reference proteome</keyword>
<sequence>MLFRLLLLLFPFYLYALPGYFEPWGKDADLIFLQQKKTEPTSCSLPIYLAEKIIWFHQHILSPVDGPRSHFYPSSSSYMKQAMQKHGFVLGFLLGCDRLQRENSDPWVYRCIEIDQKLIKYNPVPHSK</sequence>
<gene>
    <name evidence="1" type="ORF">RHABOEDO_001595</name>
</gene>
<protein>
    <submittedName>
        <fullName evidence="1">Membrane protein insertion efficiency factor</fullName>
    </submittedName>
</protein>
<dbReference type="RefSeq" id="WP_215216477.1">
    <property type="nucleotide sequence ID" value="NZ_CP075587.1"/>
</dbReference>
<dbReference type="SMART" id="SM01234">
    <property type="entry name" value="Haemolytic"/>
    <property type="match status" value="1"/>
</dbReference>
<proteinExistence type="predicted"/>
<accession>A0ABX8V228</accession>
<organism evidence="1 2">
    <name type="scientific">Candidatus Rhabdochlamydia oedothoracis</name>
    <dbReference type="NCBI Taxonomy" id="2720720"/>
    <lineage>
        <taxon>Bacteria</taxon>
        <taxon>Pseudomonadati</taxon>
        <taxon>Chlamydiota</taxon>
        <taxon>Chlamydiia</taxon>
        <taxon>Parachlamydiales</taxon>
        <taxon>Candidatus Rhabdochlamydiaceae</taxon>
        <taxon>Candidatus Rhabdochlamydia</taxon>
    </lineage>
</organism>
<dbReference type="InterPro" id="IPR002696">
    <property type="entry name" value="Membr_insert_effic_factor_YidD"/>
</dbReference>
<evidence type="ECO:0000313" key="1">
    <source>
        <dbReference type="EMBL" id="QYF49288.1"/>
    </source>
</evidence>
<dbReference type="Pfam" id="PF01809">
    <property type="entry name" value="YidD"/>
    <property type="match status" value="1"/>
</dbReference>
<evidence type="ECO:0000313" key="2">
    <source>
        <dbReference type="Proteomes" id="UP000826014"/>
    </source>
</evidence>
<dbReference type="EMBL" id="CP075587">
    <property type="protein sequence ID" value="QYF49288.1"/>
    <property type="molecule type" value="Genomic_DNA"/>
</dbReference>